<dbReference type="GO" id="GO:0016301">
    <property type="term" value="F:kinase activity"/>
    <property type="evidence" value="ECO:0007669"/>
    <property type="project" value="UniProtKB-KW"/>
</dbReference>
<dbReference type="SUPFAM" id="SSF53067">
    <property type="entry name" value="Actin-like ATPase domain"/>
    <property type="match status" value="2"/>
</dbReference>
<dbReference type="InterPro" id="IPR049382">
    <property type="entry name" value="FGGY_C_2"/>
</dbReference>
<feature type="domain" description="Carbohydrate kinase FGGY C-terminal" evidence="5">
    <location>
        <begin position="249"/>
        <end position="431"/>
    </location>
</feature>
<comment type="similarity">
    <text evidence="1">Belongs to the FGGY kinase family.</text>
</comment>
<evidence type="ECO:0000313" key="7">
    <source>
        <dbReference type="Proteomes" id="UP001597440"/>
    </source>
</evidence>
<evidence type="ECO:0000256" key="2">
    <source>
        <dbReference type="ARBA" id="ARBA00022679"/>
    </source>
</evidence>
<dbReference type="InterPro" id="IPR018484">
    <property type="entry name" value="FGGY_N"/>
</dbReference>
<evidence type="ECO:0000256" key="1">
    <source>
        <dbReference type="ARBA" id="ARBA00009156"/>
    </source>
</evidence>
<evidence type="ECO:0000313" key="6">
    <source>
        <dbReference type="EMBL" id="MFD2553764.1"/>
    </source>
</evidence>
<dbReference type="Proteomes" id="UP001597440">
    <property type="component" value="Unassembled WGS sequence"/>
</dbReference>
<proteinExistence type="inferred from homology"/>
<name>A0ABW5KZ29_9SPHI</name>
<dbReference type="RefSeq" id="WP_210355549.1">
    <property type="nucleotide sequence ID" value="NZ_JAEQMU010000005.1"/>
</dbReference>
<dbReference type="Pfam" id="PF21546">
    <property type="entry name" value="FGGY_C_2"/>
    <property type="match status" value="1"/>
</dbReference>
<organism evidence="6 7">
    <name type="scientific">Sphingobacterium tabacisoli</name>
    <dbReference type="NCBI Taxonomy" id="2044855"/>
    <lineage>
        <taxon>Bacteria</taxon>
        <taxon>Pseudomonadati</taxon>
        <taxon>Bacteroidota</taxon>
        <taxon>Sphingobacteriia</taxon>
        <taxon>Sphingobacteriales</taxon>
        <taxon>Sphingobacteriaceae</taxon>
        <taxon>Sphingobacterium</taxon>
    </lineage>
</organism>
<dbReference type="InterPro" id="IPR043129">
    <property type="entry name" value="ATPase_NBD"/>
</dbReference>
<gene>
    <name evidence="6" type="ORF">ACFSQW_05145</name>
</gene>
<dbReference type="Pfam" id="PF00370">
    <property type="entry name" value="FGGY_N"/>
    <property type="match status" value="1"/>
</dbReference>
<evidence type="ECO:0000256" key="3">
    <source>
        <dbReference type="ARBA" id="ARBA00022777"/>
    </source>
</evidence>
<accession>A0ABW5KZ29</accession>
<keyword evidence="7" id="KW-1185">Reference proteome</keyword>
<evidence type="ECO:0000259" key="4">
    <source>
        <dbReference type="Pfam" id="PF00370"/>
    </source>
</evidence>
<sequence length="451" mass="50964">MNSNKIPVIAIFDIGKTNKKVFLFDQDYQIVFEQSATFQELLDEDGDSCEDLTALTGFVLRTLQKINDIEEYELKAVNFSAYGASFVYLDEQHTPLTVLYNYLKEYPIHITQQLYAQYGGECSFALETASPPLGSLNSGLQVLRLKKERPELFEHVAYALHLPQYLSCLLTGIPTTDITSIGCHTALWNYEIHQYHQWVFDEGLDKLFPAQYSFDTVFDNTLSSSGYLVGTGLHDSSAAVIPYLLKFKEPFILISTGTWCISLNPFNNAPLTAEELGQDCLFYLSYVGIPVKASRLFGGYVHEQQAKRIADFFGVSISELFMLKKDEHLLQCVRNRSVSSDLNAFSKVNLQNFESPEQAYHSLVYHLVRSQAQSTRLIIDSERVSHLCVDGGFSDNDIYMQLLAQEFPTMKVYAASMPQASAIGAAMALHAHWNNKKLPQNLIHLRHIIDV</sequence>
<dbReference type="Gene3D" id="3.30.420.40">
    <property type="match status" value="2"/>
</dbReference>
<reference evidence="7" key="1">
    <citation type="journal article" date="2019" name="Int. J. Syst. Evol. Microbiol.">
        <title>The Global Catalogue of Microorganisms (GCM) 10K type strain sequencing project: providing services to taxonomists for standard genome sequencing and annotation.</title>
        <authorList>
            <consortium name="The Broad Institute Genomics Platform"/>
            <consortium name="The Broad Institute Genome Sequencing Center for Infectious Disease"/>
            <person name="Wu L."/>
            <person name="Ma J."/>
        </authorList>
    </citation>
    <scope>NUCLEOTIDE SEQUENCE [LARGE SCALE GENOMIC DNA]</scope>
    <source>
        <strain evidence="7">KCTC 52298</strain>
    </source>
</reference>
<comment type="caution">
    <text evidence="6">The sequence shown here is derived from an EMBL/GenBank/DDBJ whole genome shotgun (WGS) entry which is preliminary data.</text>
</comment>
<protein>
    <submittedName>
        <fullName evidence="6">FGGY-family carbohydrate kinase</fullName>
        <ecNumber evidence="6">2.7.1.-</ecNumber>
    </submittedName>
</protein>
<evidence type="ECO:0000259" key="5">
    <source>
        <dbReference type="Pfam" id="PF21546"/>
    </source>
</evidence>
<keyword evidence="3 6" id="KW-0418">Kinase</keyword>
<keyword evidence="2 6" id="KW-0808">Transferase</keyword>
<dbReference type="PANTHER" id="PTHR10196">
    <property type="entry name" value="SUGAR KINASE"/>
    <property type="match status" value="1"/>
</dbReference>
<feature type="domain" description="Carbohydrate kinase FGGY N-terminal" evidence="4">
    <location>
        <begin position="9"/>
        <end position="196"/>
    </location>
</feature>
<dbReference type="EC" id="2.7.1.-" evidence="6"/>
<dbReference type="CDD" id="cd07772">
    <property type="entry name" value="ASKHA_NBD_FGGY_NaCK-like"/>
    <property type="match status" value="1"/>
</dbReference>
<dbReference type="PANTHER" id="PTHR10196:SF57">
    <property type="entry name" value="XYLULOSE KINASE"/>
    <property type="match status" value="1"/>
</dbReference>
<dbReference type="EMBL" id="JBHULD010000007">
    <property type="protein sequence ID" value="MFD2553764.1"/>
    <property type="molecule type" value="Genomic_DNA"/>
</dbReference>